<dbReference type="SUPFAM" id="SSF49478">
    <property type="entry name" value="Cna protein B-type domain"/>
    <property type="match status" value="1"/>
</dbReference>
<keyword evidence="4" id="KW-0378">Hydrolase</keyword>
<feature type="domain" description="Glycosyl hydrolase-like 10" evidence="2">
    <location>
        <begin position="56"/>
        <end position="359"/>
    </location>
</feature>
<sequence length="604" mass="68771">MGGDGMKIVLAMLLSLVFVVTSFTFENVSSVDAVESEQDFYRSFWVHAFEPGLKTEDEIDQLIMDVKDANMNSIIAQVSRRHDAYYHSDVLPFTEDTAVPEGFDSLGYLIDKAEEHGIEVHAWINVGTMWQGEAPENPEHIYNKYGPDAPDDETWVTKGYEDDVDAAQPYLDLGHPEARDHVVDIVRDVVKNYDVDGVHLDYIRYPENPEGEPIGWNGYNPTSLERFQEETGRTDRPHPEDEEWLDWKVEQTDSLVKRVYTEMMDENPEVDLSTAVVSWGLDDPRETDWWDLDPVQRVHQNWKEWVQEGYLDYVYVMNYDEDADPERADRYDAWIEWQKDLDRNRGMVIGPGLYLNTVADGISQINRAMKPSPSENIAEGVSPYVYNDWSNDDVSQEDLIRSLSQPTEYNEEEAPFSEPVDTPTAEWKDNGKGHVLGQLLVDGEIQVNQDITLKKGRDEPAEVEVSTDANGYFAVTDLKPGNYFIEINGKDADENVQVTPNEVSRIDMGEEPEVEPPESAADIEAVVEGLAEDGAFADDETHRALTVHLTAVHHYENQGSEEQAVQHMEGFEDLLDHQQEEALITEEAYDILSLQVEELLDIRA</sequence>
<keyword evidence="1" id="KW-0732">Signal</keyword>
<dbReference type="SUPFAM" id="SSF51445">
    <property type="entry name" value="(Trans)glycosidases"/>
    <property type="match status" value="1"/>
</dbReference>
<dbReference type="Proteomes" id="UP000595823">
    <property type="component" value="Chromosome"/>
</dbReference>
<dbReference type="InterPro" id="IPR054470">
    <property type="entry name" value="FIMAH_dom"/>
</dbReference>
<dbReference type="Gene3D" id="3.20.20.80">
    <property type="entry name" value="Glycosidases"/>
    <property type="match status" value="1"/>
</dbReference>
<accession>A0A7T6Z0P1</accession>
<feature type="domain" description="FIMAH" evidence="3">
    <location>
        <begin position="520"/>
        <end position="600"/>
    </location>
</feature>
<evidence type="ECO:0000313" key="4">
    <source>
        <dbReference type="EMBL" id="QQK74791.1"/>
    </source>
</evidence>
<proteinExistence type="predicted"/>
<dbReference type="InterPro" id="IPR052177">
    <property type="entry name" value="Divisome_Glycosyl_Hydrolase"/>
</dbReference>
<evidence type="ECO:0000313" key="5">
    <source>
        <dbReference type="Proteomes" id="UP000595823"/>
    </source>
</evidence>
<dbReference type="AlphaFoldDB" id="A0A7T6Z0P1"/>
<dbReference type="InterPro" id="IPR017853">
    <property type="entry name" value="GH"/>
</dbReference>
<name>A0A7T6Z0P1_9BACI</name>
<dbReference type="InterPro" id="IPR013783">
    <property type="entry name" value="Ig-like_fold"/>
</dbReference>
<dbReference type="GO" id="GO:0016787">
    <property type="term" value="F:hydrolase activity"/>
    <property type="evidence" value="ECO:0007669"/>
    <property type="project" value="UniProtKB-KW"/>
</dbReference>
<evidence type="ECO:0000256" key="1">
    <source>
        <dbReference type="ARBA" id="ARBA00022729"/>
    </source>
</evidence>
<organism evidence="4 5">
    <name type="scientific">Salicibibacter cibarius</name>
    <dbReference type="NCBI Taxonomy" id="2743000"/>
    <lineage>
        <taxon>Bacteria</taxon>
        <taxon>Bacillati</taxon>
        <taxon>Bacillota</taxon>
        <taxon>Bacilli</taxon>
        <taxon>Bacillales</taxon>
        <taxon>Bacillaceae</taxon>
        <taxon>Salicibibacter</taxon>
    </lineage>
</organism>
<keyword evidence="5" id="KW-1185">Reference proteome</keyword>
<dbReference type="EMBL" id="CP054705">
    <property type="protein sequence ID" value="QQK74791.1"/>
    <property type="molecule type" value="Genomic_DNA"/>
</dbReference>
<dbReference type="Pfam" id="PF22888">
    <property type="entry name" value="FIMAH"/>
    <property type="match status" value="1"/>
</dbReference>
<evidence type="ECO:0000259" key="2">
    <source>
        <dbReference type="Pfam" id="PF02638"/>
    </source>
</evidence>
<dbReference type="Pfam" id="PF02638">
    <property type="entry name" value="GHL10"/>
    <property type="match status" value="1"/>
</dbReference>
<protein>
    <submittedName>
        <fullName evidence="4">Family 10 glycosylhydrolase</fullName>
    </submittedName>
</protein>
<gene>
    <name evidence="4" type="ORF">HUG15_03675</name>
</gene>
<dbReference type="Gene3D" id="2.60.40.10">
    <property type="entry name" value="Immunoglobulins"/>
    <property type="match status" value="1"/>
</dbReference>
<dbReference type="PANTHER" id="PTHR43405:SF1">
    <property type="entry name" value="GLYCOSYL HYDROLASE DIGH"/>
    <property type="match status" value="1"/>
</dbReference>
<dbReference type="InterPro" id="IPR003790">
    <property type="entry name" value="GHL10"/>
</dbReference>
<dbReference type="KEGG" id="scia:HUG15_03675"/>
<dbReference type="PANTHER" id="PTHR43405">
    <property type="entry name" value="GLYCOSYL HYDROLASE DIGH"/>
    <property type="match status" value="1"/>
</dbReference>
<evidence type="ECO:0000259" key="3">
    <source>
        <dbReference type="Pfam" id="PF22888"/>
    </source>
</evidence>
<reference evidence="4 5" key="1">
    <citation type="submission" date="2020-06" db="EMBL/GenBank/DDBJ databases">
        <title>Genomic analysis of Salicibibacter sp. NKC5-3.</title>
        <authorList>
            <person name="Oh Y.J."/>
        </authorList>
    </citation>
    <scope>NUCLEOTIDE SEQUENCE [LARGE SCALE GENOMIC DNA]</scope>
    <source>
        <strain evidence="4 5">NKC5-3</strain>
    </source>
</reference>